<protein>
    <recommendedName>
        <fullName evidence="2">DUF6533 domain-containing protein</fullName>
    </recommendedName>
</protein>
<evidence type="ECO:0000313" key="4">
    <source>
        <dbReference type="Proteomes" id="UP000053820"/>
    </source>
</evidence>
<organism evidence="3 4">
    <name type="scientific">Hydnomerulius pinastri MD-312</name>
    <dbReference type="NCBI Taxonomy" id="994086"/>
    <lineage>
        <taxon>Eukaryota</taxon>
        <taxon>Fungi</taxon>
        <taxon>Dikarya</taxon>
        <taxon>Basidiomycota</taxon>
        <taxon>Agaricomycotina</taxon>
        <taxon>Agaricomycetes</taxon>
        <taxon>Agaricomycetidae</taxon>
        <taxon>Boletales</taxon>
        <taxon>Boletales incertae sedis</taxon>
        <taxon>Leucogyrophana</taxon>
    </lineage>
</organism>
<feature type="transmembrane region" description="Helical" evidence="1">
    <location>
        <begin position="169"/>
        <end position="188"/>
    </location>
</feature>
<dbReference type="AlphaFoldDB" id="A0A0C9WGD4"/>
<dbReference type="HOGENOM" id="CLU_035509_15_1_1"/>
<proteinExistence type="predicted"/>
<sequence>MSISSLSTLQEAIYDRQVAYLQVAAAMVVVYDFALSLGDEVEFVWNRPKSMVSVLYMIIRYLGVVLAIHEQYSALVANTLINSLAMFVFPYHHNMWLIMNQAPSLESSVYGVYTCTLGRNSGFEFILGSLSALLVDFVLFSLTSYRFIIHAIEMRRLSGRWRTDEIFRIMTRDITVYLILNPISNWFYLQNWYYGDRSLAVSITAVVFTLEPLIIAPRLVTGLRKAYERRNRVHLYTEDGSLVFRVVGDEEDDESCDYSRSVTE</sequence>
<dbReference type="EMBL" id="KN839844">
    <property type="protein sequence ID" value="KIJ65232.1"/>
    <property type="molecule type" value="Genomic_DNA"/>
</dbReference>
<feature type="transmembrane region" description="Helical" evidence="1">
    <location>
        <begin position="50"/>
        <end position="68"/>
    </location>
</feature>
<keyword evidence="1" id="KW-1133">Transmembrane helix</keyword>
<reference evidence="3 4" key="1">
    <citation type="submission" date="2014-04" db="EMBL/GenBank/DDBJ databases">
        <title>Evolutionary Origins and Diversification of the Mycorrhizal Mutualists.</title>
        <authorList>
            <consortium name="DOE Joint Genome Institute"/>
            <consortium name="Mycorrhizal Genomics Consortium"/>
            <person name="Kohler A."/>
            <person name="Kuo A."/>
            <person name="Nagy L.G."/>
            <person name="Floudas D."/>
            <person name="Copeland A."/>
            <person name="Barry K.W."/>
            <person name="Cichocki N."/>
            <person name="Veneault-Fourrey C."/>
            <person name="LaButti K."/>
            <person name="Lindquist E.A."/>
            <person name="Lipzen A."/>
            <person name="Lundell T."/>
            <person name="Morin E."/>
            <person name="Murat C."/>
            <person name="Riley R."/>
            <person name="Ohm R."/>
            <person name="Sun H."/>
            <person name="Tunlid A."/>
            <person name="Henrissat B."/>
            <person name="Grigoriev I.V."/>
            <person name="Hibbett D.S."/>
            <person name="Martin F."/>
        </authorList>
    </citation>
    <scope>NUCLEOTIDE SEQUENCE [LARGE SCALE GENOMIC DNA]</scope>
    <source>
        <strain evidence="3 4">MD-312</strain>
    </source>
</reference>
<dbReference type="Pfam" id="PF20151">
    <property type="entry name" value="DUF6533"/>
    <property type="match status" value="1"/>
</dbReference>
<feature type="domain" description="DUF6533" evidence="2">
    <location>
        <begin position="20"/>
        <end position="64"/>
    </location>
</feature>
<evidence type="ECO:0000313" key="3">
    <source>
        <dbReference type="EMBL" id="KIJ65232.1"/>
    </source>
</evidence>
<keyword evidence="1" id="KW-0812">Transmembrane</keyword>
<gene>
    <name evidence="3" type="ORF">HYDPIDRAFT_167482</name>
</gene>
<keyword evidence="4" id="KW-1185">Reference proteome</keyword>
<feature type="transmembrane region" description="Helical" evidence="1">
    <location>
        <begin position="20"/>
        <end position="38"/>
    </location>
</feature>
<dbReference type="InterPro" id="IPR045340">
    <property type="entry name" value="DUF6533"/>
</dbReference>
<feature type="transmembrane region" description="Helical" evidence="1">
    <location>
        <begin position="126"/>
        <end position="148"/>
    </location>
</feature>
<dbReference type="Proteomes" id="UP000053820">
    <property type="component" value="Unassembled WGS sequence"/>
</dbReference>
<dbReference type="OrthoDB" id="2636268at2759"/>
<accession>A0A0C9WGD4</accession>
<feature type="transmembrane region" description="Helical" evidence="1">
    <location>
        <begin position="200"/>
        <end position="220"/>
    </location>
</feature>
<name>A0A0C9WGD4_9AGAM</name>
<keyword evidence="1" id="KW-0472">Membrane</keyword>
<evidence type="ECO:0000259" key="2">
    <source>
        <dbReference type="Pfam" id="PF20151"/>
    </source>
</evidence>
<feature type="transmembrane region" description="Helical" evidence="1">
    <location>
        <begin position="75"/>
        <end position="93"/>
    </location>
</feature>
<evidence type="ECO:0000256" key="1">
    <source>
        <dbReference type="SAM" id="Phobius"/>
    </source>
</evidence>